<keyword evidence="3" id="KW-0548">Nucleotidyltransferase</keyword>
<feature type="compositionally biased region" description="Basic and acidic residues" evidence="8">
    <location>
        <begin position="2587"/>
        <end position="2615"/>
    </location>
</feature>
<feature type="domain" description="Reverse transcriptase" evidence="9">
    <location>
        <begin position="753"/>
        <end position="931"/>
    </location>
</feature>
<dbReference type="CDD" id="cd09274">
    <property type="entry name" value="RNase_HI_RT_Ty3"/>
    <property type="match status" value="1"/>
</dbReference>
<feature type="region of interest" description="Disordered" evidence="8">
    <location>
        <begin position="2201"/>
        <end position="2224"/>
    </location>
</feature>
<keyword evidence="2" id="KW-0808">Transferase</keyword>
<evidence type="ECO:0000259" key="9">
    <source>
        <dbReference type="PROSITE" id="PS50878"/>
    </source>
</evidence>
<dbReference type="Pfam" id="PF17917">
    <property type="entry name" value="RT_RNaseH"/>
    <property type="match status" value="1"/>
</dbReference>
<dbReference type="InterPro" id="IPR041373">
    <property type="entry name" value="RT_RNaseH"/>
</dbReference>
<dbReference type="InterPro" id="IPR036397">
    <property type="entry name" value="RNaseH_sf"/>
</dbReference>
<dbReference type="InterPro" id="IPR041588">
    <property type="entry name" value="Integrase_H2C2"/>
</dbReference>
<evidence type="ECO:0000256" key="5">
    <source>
        <dbReference type="ARBA" id="ARBA00022759"/>
    </source>
</evidence>
<dbReference type="Pfam" id="PF17921">
    <property type="entry name" value="Integrase_H2C2"/>
    <property type="match status" value="1"/>
</dbReference>
<dbReference type="CDD" id="cd01647">
    <property type="entry name" value="RT_LTR"/>
    <property type="match status" value="2"/>
</dbReference>
<feature type="compositionally biased region" description="Low complexity" evidence="8">
    <location>
        <begin position="1539"/>
        <end position="1550"/>
    </location>
</feature>
<dbReference type="InterPro" id="IPR043502">
    <property type="entry name" value="DNA/RNA_pol_sf"/>
</dbReference>
<organism evidence="11 12">
    <name type="scientific">Cordylochernes scorpioides</name>
    <dbReference type="NCBI Taxonomy" id="51811"/>
    <lineage>
        <taxon>Eukaryota</taxon>
        <taxon>Metazoa</taxon>
        <taxon>Ecdysozoa</taxon>
        <taxon>Arthropoda</taxon>
        <taxon>Chelicerata</taxon>
        <taxon>Arachnida</taxon>
        <taxon>Pseudoscorpiones</taxon>
        <taxon>Cheliferoidea</taxon>
        <taxon>Chernetidae</taxon>
        <taxon>Cordylochernes</taxon>
    </lineage>
</organism>
<evidence type="ECO:0000256" key="4">
    <source>
        <dbReference type="ARBA" id="ARBA00022722"/>
    </source>
</evidence>
<dbReference type="PANTHER" id="PTHR37984:SF12">
    <property type="entry name" value="RIBONUCLEASE H"/>
    <property type="match status" value="1"/>
</dbReference>
<sequence>MANFGSIETFDPKNPEKWITYFERMNFFFLANNIVKPERRKAIFLTLIGAETYALARSLASPKELSFVEYDDLIKLVTDHFCPKPNIIVKRFLFNKINQGDESVSAYIAELRKLSEDCEFVDLDQGRMEKKRKIDSECRKFKDQWNIQYFVIESSNKALCLICNESIAVLKEYNMKRHHETKHSQNYSKYTGIVRTEKFEALKRGLKSQQSLFTKVKTEQEAATRARFRVALEIAKRGKPFTDGEMIKECIIAVVEEMCPEKVNLLKTVSMSANTVARRVENIAENISSQLFDKNGHVEWFSLALDESTDVSDTAQVLIYIRGVDKSYEVHEELLDMYSIHGTTTGTDIFKGVEMAINKKNLRWKNLKCITTDGGKNMSGKDKGVVALVSKAVENDGGSKPLVLHCIIHQQSLCGKCLDMSDVLKPVISTVNFIRSFGLNHRQFRQFIAEIGETDLPYHTAVRWLSCGKVPQRFFELRAVIEIFLNEKHRPLTELQNNAWLWKLAFYVDLTKHVNELNLRLQGENQHLPDLYTNIKSFRMKLILFQSQLRSKCFSHFKTCEIFSHTTETEFPIYFAIETLSALKINFDTRFSDFDAIANQIKIFQNPFDADIETLAPELQMEMIDLQCSDIIKNKYENSSLLEFYKSLPLTQFDNLHKFARGLFSVFGTTYLCEKTFSKMKYTKNVYRSKLTDEHLKSLNNWYKSFQEEIDAYNGPSIHIDIPDNAEPKFVKARTVPFAIRNLVDEKLKALEEQGVIEPVKFTKWASPIVTVLKNDGSIRICHDYKSTVNLYSNPDKYPLPTIPQLLDKLRGGKLFTKVDMAQAYQQLKVDEESSEILAINTHRGLYKMKRLPFGLNSAVGTFQRFMDTPLSGIDGVAVYLDDVLISGRDCDDLKRKTEKVLLRFRESGLRLKKEKCHFYVPEIEFLGMIIDHKGIHPSEEKLRAIKDARPPSNKRELMSFLGLLNYYERFLNNKSTVVEPLHRLLDSNSPWKWRREHQRSFDKAKDLISSESVLALFDDNLPILINCDASEYGIGAVLSQIHHGVERPVMFASRTLNKTERRYAVIDKEALAVIFGVSKFSQYLLGRKFKILTDHKPLVGMFNPKKPIPQVLSPRMLRWCLTLAAYTYTIEYKPGKVNCNADALSRLPLNECPSVDPNPSEVIFIESEHAAINSSEVAKLTSKDPILSKIKFWAMNGWPERKVDDKFKDFVSKSNEISVHKDCLLWGSRVIIPERLRKDILNLLHDTHIGIVGTKALARGLCWWPKMDGDIERMISSCAVCLSCSHDPPKTDVYPWIWPSRPWSRLHIDHAGPFQGKLFLVVVDAYSKWIEAKIVSTTSTETTLNSLKEIFATHGLPDVIVSYNGTSFTSELFRTFLKRNGVRHILCAPYHAASNGQVERAIQTLRNLLRKNSSGNWTTRLSRSLLSMRIAINSTTQKSPAQLLMNRNLKSLINKFHPESVSEGRMRQENKFIRNWKPHRVVNEGQAVIARGYHGPRWLPGVVQKKTGPVFIKVETDDGDILNLHLDQVRGCEESEETPSTSSTPQESTNIEDPQADQEMDPAGEASGPILRRSSRLRRPSKFFEIEKLKKRAQLKDESTELYIQDVLSLCKEVDPQMSEENKIAHFMKGIAEELYQALLPRDINNTQQFLTECRRVEALHRKRVTPTRYERLPNVASLSDQDDRADLSSMIRQIVREEVQRALASPREEPEMATIEHMVQQEIEKTIAPISRSSPQNRAPRPLPSPRYGKKCLPGKCKKPCEWFNAGKLQPAVSGATHSAAGQNIRRNSRLFVSDKKTGMRFLMDSGADISLIPYKGKLGTTLNDFKLYAANGTEISTYGTQILSLDLGLRRQFQWPFVIAKTNSCILGADFLNNFKLILDINRRQLIDGITNLTIKGDICSISEETFSSYRTTSNLSKLLANYPDITRPNVGIMKVNHDVKHFIITKGPPVFSRARPLDPKRLNEPKQEFQFMLEHGIIRPSKSQWASPLHLVTKKDGTLRPCGDYRKLNSQTVPDRYPIPRLEDFQHILSGKMIFSRLDLFKAYYQIPIAEEDKPKTAIITPFGLYEFNVMSFGLRNARATFQRFIHEVLRGLDFTFPYLDDILVASETHEEHETHLKLVLEKLQNYGLRINIAKSILGVDQLEFLGHWITNGGSQPLPSKVQTFLDYKLPTTKRELRTFLDIRHISEDPIIPASSEDPIIPASREDPIGPSSKPQPAKPKVRFELPKETRIGRRIKPPSKYNESIGRDFRHWKGSDVGDMFRLKLRKIMFAGTYVTLRVANGKIVRSKGRCALKLNLNGLQESFGFVVMEDCSHEVMLGWDFLKLSRATIDSADDTLFLEKSLFEDTPKNSSPLYSELEYRIEPASIRLIEVASRDIPNDTIVVAECQKELLLEREIRALSTVISLTRNRGKLRVVNWSPYPKLIPQGMHVADSVVIEDSQLCTLADCNQVETEAEHSEDPKISEYFIDDSLDESQNEKLRNLLKNYTDIFEFSQRKQFKDVNVKHRINTGHHLSTEQRPYRVTPRERQIIQDEDWRRKEEDARSIPGEWPPSHLATPRLPGVERCSGGQDGGDKPPTAFHQHQDAQEEEPVDRRPAAGPGRLRDPFNPDKFSKKAFGREVLSLEVTSFTIIFFFYHFWLPSFWGDVDG</sequence>
<dbReference type="InterPro" id="IPR021109">
    <property type="entry name" value="Peptidase_aspartic_dom_sf"/>
</dbReference>
<dbReference type="InterPro" id="IPR040647">
    <property type="entry name" value="SPIN-DOC_Znf-C2H2"/>
</dbReference>
<dbReference type="Gene3D" id="3.10.20.370">
    <property type="match status" value="1"/>
</dbReference>
<accession>A0ABY6KW05</accession>
<evidence type="ECO:0000313" key="12">
    <source>
        <dbReference type="Proteomes" id="UP001235939"/>
    </source>
</evidence>
<feature type="region of interest" description="Disordered" evidence="8">
    <location>
        <begin position="1730"/>
        <end position="1749"/>
    </location>
</feature>
<evidence type="ECO:0000256" key="8">
    <source>
        <dbReference type="SAM" id="MobiDB-lite"/>
    </source>
</evidence>
<dbReference type="EC" id="2.7.7.49" evidence="1"/>
<dbReference type="Gene3D" id="1.10.340.70">
    <property type="match status" value="1"/>
</dbReference>
<dbReference type="SUPFAM" id="SSF53098">
    <property type="entry name" value="Ribonuclease H-like"/>
    <property type="match status" value="2"/>
</dbReference>
<keyword evidence="5" id="KW-0255">Endonuclease</keyword>
<dbReference type="InterPro" id="IPR001584">
    <property type="entry name" value="Integrase_cat-core"/>
</dbReference>
<protein>
    <recommendedName>
        <fullName evidence="1">RNA-directed DNA polymerase</fullName>
        <ecNumber evidence="1">2.7.7.49</ecNumber>
    </recommendedName>
</protein>
<dbReference type="InterPro" id="IPR043128">
    <property type="entry name" value="Rev_trsase/Diguanyl_cyclase"/>
</dbReference>
<proteinExistence type="predicted"/>
<dbReference type="Proteomes" id="UP001235939">
    <property type="component" value="Chromosome 10"/>
</dbReference>
<feature type="region of interest" description="Disordered" evidence="8">
    <location>
        <begin position="1532"/>
        <end position="1573"/>
    </location>
</feature>
<reference evidence="11 12" key="1">
    <citation type="submission" date="2022-01" db="EMBL/GenBank/DDBJ databases">
        <title>A chromosomal length assembly of Cordylochernes scorpioides.</title>
        <authorList>
            <person name="Zeh D."/>
            <person name="Zeh J."/>
        </authorList>
    </citation>
    <scope>NUCLEOTIDE SEQUENCE [LARGE SCALE GENOMIC DNA]</scope>
    <source>
        <strain evidence="11">IN4F17</strain>
        <tissue evidence="11">Whole Body</tissue>
    </source>
</reference>
<dbReference type="Gene3D" id="3.30.70.270">
    <property type="match status" value="3"/>
</dbReference>
<dbReference type="PANTHER" id="PTHR37984">
    <property type="entry name" value="PROTEIN CBG26694"/>
    <property type="match status" value="1"/>
</dbReference>
<keyword evidence="4" id="KW-0540">Nuclease</keyword>
<dbReference type="InterPro" id="IPR012337">
    <property type="entry name" value="RNaseH-like_sf"/>
</dbReference>
<dbReference type="Pfam" id="PF00665">
    <property type="entry name" value="rve"/>
    <property type="match status" value="1"/>
</dbReference>
<evidence type="ECO:0000313" key="11">
    <source>
        <dbReference type="EMBL" id="UYV72819.1"/>
    </source>
</evidence>
<dbReference type="Pfam" id="PF18658">
    <property type="entry name" value="zf-C2H2_12"/>
    <property type="match status" value="1"/>
</dbReference>
<dbReference type="Gene3D" id="3.30.420.10">
    <property type="entry name" value="Ribonuclease H-like superfamily/Ribonuclease H"/>
    <property type="match status" value="1"/>
</dbReference>
<evidence type="ECO:0000256" key="2">
    <source>
        <dbReference type="ARBA" id="ARBA00022679"/>
    </source>
</evidence>
<evidence type="ECO:0000259" key="10">
    <source>
        <dbReference type="PROSITE" id="PS50994"/>
    </source>
</evidence>
<dbReference type="Gene3D" id="3.10.10.10">
    <property type="entry name" value="HIV Type 1 Reverse Transcriptase, subunit A, domain 1"/>
    <property type="match status" value="2"/>
</dbReference>
<evidence type="ECO:0000256" key="6">
    <source>
        <dbReference type="ARBA" id="ARBA00022801"/>
    </source>
</evidence>
<evidence type="ECO:0000256" key="1">
    <source>
        <dbReference type="ARBA" id="ARBA00012493"/>
    </source>
</evidence>
<dbReference type="EMBL" id="CP092872">
    <property type="protein sequence ID" value="UYV72819.1"/>
    <property type="molecule type" value="Genomic_DNA"/>
</dbReference>
<dbReference type="SUPFAM" id="SSF56672">
    <property type="entry name" value="DNA/RNA polymerases"/>
    <property type="match status" value="2"/>
</dbReference>
<name>A0ABY6KW05_9ARAC</name>
<dbReference type="PROSITE" id="PS50994">
    <property type="entry name" value="INTEGRASE"/>
    <property type="match status" value="1"/>
</dbReference>
<feature type="region of interest" description="Disordered" evidence="8">
    <location>
        <begin position="2515"/>
        <end position="2615"/>
    </location>
</feature>
<feature type="domain" description="Integrase catalytic" evidence="10">
    <location>
        <begin position="1299"/>
        <end position="1467"/>
    </location>
</feature>
<feature type="non-terminal residue" evidence="11">
    <location>
        <position position="2654"/>
    </location>
</feature>
<dbReference type="Gene3D" id="2.40.70.10">
    <property type="entry name" value="Acid Proteases"/>
    <property type="match status" value="2"/>
</dbReference>
<keyword evidence="6" id="KW-0378">Hydrolase</keyword>
<dbReference type="PROSITE" id="PS50878">
    <property type="entry name" value="RT_POL"/>
    <property type="match status" value="2"/>
</dbReference>
<feature type="domain" description="Reverse transcriptase" evidence="9">
    <location>
        <begin position="1977"/>
        <end position="2154"/>
    </location>
</feature>
<feature type="compositionally biased region" description="Basic and acidic residues" evidence="8">
    <location>
        <begin position="2519"/>
        <end position="2549"/>
    </location>
</feature>
<evidence type="ECO:0000256" key="3">
    <source>
        <dbReference type="ARBA" id="ARBA00022695"/>
    </source>
</evidence>
<dbReference type="InterPro" id="IPR050951">
    <property type="entry name" value="Retrovirus_Pol_polyprotein"/>
</dbReference>
<dbReference type="Pfam" id="PF00078">
    <property type="entry name" value="RVT_1"/>
    <property type="match status" value="2"/>
</dbReference>
<gene>
    <name evidence="11" type="ORF">LAZ67_10000886</name>
</gene>
<dbReference type="InterPro" id="IPR000477">
    <property type="entry name" value="RT_dom"/>
</dbReference>
<evidence type="ECO:0000256" key="7">
    <source>
        <dbReference type="ARBA" id="ARBA00022918"/>
    </source>
</evidence>
<keyword evidence="12" id="KW-1185">Reference proteome</keyword>
<dbReference type="SUPFAM" id="SSF50630">
    <property type="entry name" value="Acid proteases"/>
    <property type="match status" value="1"/>
</dbReference>
<keyword evidence="7" id="KW-0695">RNA-directed DNA polymerase</keyword>